<protein>
    <recommendedName>
        <fullName evidence="4">Diaminohydroxyphosphoribosylamino-pyrimidine deaminase</fullName>
    </recommendedName>
</protein>
<dbReference type="GO" id="GO:0005829">
    <property type="term" value="C:cytosol"/>
    <property type="evidence" value="ECO:0007669"/>
    <property type="project" value="TreeGrafter"/>
</dbReference>
<dbReference type="GO" id="GO:0032991">
    <property type="term" value="C:protein-containing complex"/>
    <property type="evidence" value="ECO:0007669"/>
    <property type="project" value="TreeGrafter"/>
</dbReference>
<dbReference type="RefSeq" id="XP_024691450.1">
    <property type="nucleotide sequence ID" value="XM_024841391.1"/>
</dbReference>
<evidence type="ECO:0000256" key="1">
    <source>
        <dbReference type="SAM" id="MobiDB-lite"/>
    </source>
</evidence>
<dbReference type="PANTHER" id="PTHR14614">
    <property type="entry name" value="HEPATOCELLULAR CARCINOMA-ASSOCIATED ANTIGEN"/>
    <property type="match status" value="1"/>
</dbReference>
<dbReference type="SUPFAM" id="SSF53335">
    <property type="entry name" value="S-adenosyl-L-methionine-dependent methyltransferases"/>
    <property type="match status" value="1"/>
</dbReference>
<sequence length="338" mass="37483">MDDLTNFLTSIGPEVEDADEESFFLFSQDIPSSNLGFVDSRAPSLDVSIHGQDYVVRQSPTLLSSSRAGGTTGAVLWKITPLIAEWLSHTSKNPLWTNSILNESSTVLELGCGISSLLALTLAPSIGHYVATDQEYVRRLLRENLDENVPSSSSSSPSSSSPRMGSKGRQRRQKQLPQQQRSPTSNITFAALDWETDIPASLKESLSLSSPTPRPTEDEADEDEDEEPDQGFDVLLSCDCIYNEALVAPFVRTCADFCRLRPTYTPDQDRAQQNQQSKRKKPTVCIIAQQQRTPDVFETWLRESMRVFRVWRVADEVLGGKLGVGSGYLVHVLVLRGD</sequence>
<feature type="compositionally biased region" description="Acidic residues" evidence="1">
    <location>
        <begin position="218"/>
        <end position="229"/>
    </location>
</feature>
<dbReference type="Proteomes" id="UP000234254">
    <property type="component" value="Unassembled WGS sequence"/>
</dbReference>
<comment type="caution">
    <text evidence="2">The sequence shown here is derived from an EMBL/GenBank/DDBJ whole genome shotgun (WGS) entry which is preliminary data.</text>
</comment>
<dbReference type="InterPro" id="IPR029063">
    <property type="entry name" value="SAM-dependent_MTases_sf"/>
</dbReference>
<evidence type="ECO:0008006" key="4">
    <source>
        <dbReference type="Google" id="ProtNLM"/>
    </source>
</evidence>
<feature type="region of interest" description="Disordered" evidence="1">
    <location>
        <begin position="202"/>
        <end position="229"/>
    </location>
</feature>
<dbReference type="VEuPathDB" id="FungiDB:P168DRAFT_328834"/>
<keyword evidence="3" id="KW-1185">Reference proteome</keyword>
<proteinExistence type="predicted"/>
<feature type="region of interest" description="Disordered" evidence="1">
    <location>
        <begin position="146"/>
        <end position="187"/>
    </location>
</feature>
<dbReference type="GeneID" id="36548915"/>
<dbReference type="GO" id="GO:0008757">
    <property type="term" value="F:S-adenosylmethionine-dependent methyltransferase activity"/>
    <property type="evidence" value="ECO:0007669"/>
    <property type="project" value="UniProtKB-ARBA"/>
</dbReference>
<dbReference type="Gene3D" id="3.40.50.150">
    <property type="entry name" value="Vaccinia Virus protein VP39"/>
    <property type="match status" value="1"/>
</dbReference>
<organism evidence="2 3">
    <name type="scientific">Aspergillus campestris (strain IBT 28561)</name>
    <dbReference type="NCBI Taxonomy" id="1392248"/>
    <lineage>
        <taxon>Eukaryota</taxon>
        <taxon>Fungi</taxon>
        <taxon>Dikarya</taxon>
        <taxon>Ascomycota</taxon>
        <taxon>Pezizomycotina</taxon>
        <taxon>Eurotiomycetes</taxon>
        <taxon>Eurotiomycetidae</taxon>
        <taxon>Eurotiales</taxon>
        <taxon>Aspergillaceae</taxon>
        <taxon>Aspergillus</taxon>
        <taxon>Aspergillus subgen. Circumdati</taxon>
    </lineage>
</organism>
<dbReference type="PANTHER" id="PTHR14614:SF109">
    <property type="entry name" value="RIBOSOMAL LYSINE N-METHYLTRANSFERASE 5"/>
    <property type="match status" value="1"/>
</dbReference>
<evidence type="ECO:0000313" key="2">
    <source>
        <dbReference type="EMBL" id="PKY02856.1"/>
    </source>
</evidence>
<dbReference type="InterPro" id="IPR019410">
    <property type="entry name" value="Methyltransf_16"/>
</dbReference>
<accession>A0A2I1CZ24</accession>
<name>A0A2I1CZ24_ASPC2</name>
<dbReference type="OrthoDB" id="2529286at2759"/>
<reference evidence="2" key="1">
    <citation type="submission" date="2016-12" db="EMBL/GenBank/DDBJ databases">
        <title>The genomes of Aspergillus section Nigri reveals drivers in fungal speciation.</title>
        <authorList>
            <consortium name="DOE Joint Genome Institute"/>
            <person name="Vesth T.C."/>
            <person name="Nybo J."/>
            <person name="Theobald S."/>
            <person name="Brandl J."/>
            <person name="Frisvad J.C."/>
            <person name="Nielsen K.F."/>
            <person name="Lyhne E.K."/>
            <person name="Kogle M.E."/>
            <person name="Kuo A."/>
            <person name="Riley R."/>
            <person name="Clum A."/>
            <person name="Nolan M."/>
            <person name="Lipzen A."/>
            <person name="Salamov A."/>
            <person name="Henrissat B."/>
            <person name="Wiebenga A."/>
            <person name="De vries R.P."/>
            <person name="Grigoriev I.V."/>
            <person name="Mortensen U.H."/>
            <person name="Andersen M.R."/>
            <person name="Baker S.E."/>
        </authorList>
    </citation>
    <scope>NUCLEOTIDE SEQUENCE</scope>
    <source>
        <strain evidence="2">IBT 28561</strain>
    </source>
</reference>
<feature type="compositionally biased region" description="Low complexity" evidence="1">
    <location>
        <begin position="150"/>
        <end position="162"/>
    </location>
</feature>
<dbReference type="EMBL" id="MSFM01000009">
    <property type="protein sequence ID" value="PKY02856.1"/>
    <property type="molecule type" value="Genomic_DNA"/>
</dbReference>
<dbReference type="AlphaFoldDB" id="A0A2I1CZ24"/>
<gene>
    <name evidence="2" type="ORF">P168DRAFT_328834</name>
</gene>
<dbReference type="Pfam" id="PF10294">
    <property type="entry name" value="Methyltransf_16"/>
    <property type="match status" value="1"/>
</dbReference>
<evidence type="ECO:0000313" key="3">
    <source>
        <dbReference type="Proteomes" id="UP000234254"/>
    </source>
</evidence>